<accession>A0A511Z0X4</accession>
<keyword evidence="2" id="KW-1185">Reference proteome</keyword>
<dbReference type="SUPFAM" id="SSF143744">
    <property type="entry name" value="GlcG-like"/>
    <property type="match status" value="1"/>
</dbReference>
<dbReference type="EMBL" id="BJYK01000009">
    <property type="protein sequence ID" value="GEN81111.1"/>
    <property type="molecule type" value="Genomic_DNA"/>
</dbReference>
<sequence>MTDMTRHEIADAIAAIEAEMDELQLERFTNDDAHRLGLLLLTWAKERDLAITVDVTRGTQTVFHAAMEGTSADNDDWIRRKTRAVQRFGIPSLLIGLRPQLNGKRIEDDPWFDERRYAAHGGCFPVLVRGVGMVATATVSGLAQEDDHALVVEALRALAAGEA</sequence>
<dbReference type="InterPro" id="IPR005624">
    <property type="entry name" value="PduO/GlcC-like"/>
</dbReference>
<protein>
    <submittedName>
        <fullName evidence="1">UPF0303 protein</fullName>
    </submittedName>
</protein>
<gene>
    <name evidence="1" type="ORF">AFE02nite_28450</name>
</gene>
<evidence type="ECO:0000313" key="1">
    <source>
        <dbReference type="EMBL" id="GEN81111.1"/>
    </source>
</evidence>
<evidence type="ECO:0000313" key="2">
    <source>
        <dbReference type="Proteomes" id="UP000321484"/>
    </source>
</evidence>
<dbReference type="InterPro" id="IPR038084">
    <property type="entry name" value="PduO/GlcC-like_sf"/>
</dbReference>
<dbReference type="PIRSF" id="PIRSF008757">
    <property type="entry name" value="UCP008757"/>
    <property type="match status" value="1"/>
</dbReference>
<dbReference type="Pfam" id="PF03928">
    <property type="entry name" value="HbpS-like"/>
    <property type="match status" value="1"/>
</dbReference>
<proteinExistence type="predicted"/>
<dbReference type="PANTHER" id="PTHR28255">
    <property type="match status" value="1"/>
</dbReference>
<dbReference type="Proteomes" id="UP000321484">
    <property type="component" value="Unassembled WGS sequence"/>
</dbReference>
<dbReference type="NCBIfam" id="NF002696">
    <property type="entry name" value="PRK02487.1-5"/>
    <property type="match status" value="1"/>
</dbReference>
<organism evidence="1 2">
    <name type="scientific">Actinotalea fermentans</name>
    <dbReference type="NCBI Taxonomy" id="43671"/>
    <lineage>
        <taxon>Bacteria</taxon>
        <taxon>Bacillati</taxon>
        <taxon>Actinomycetota</taxon>
        <taxon>Actinomycetes</taxon>
        <taxon>Micrococcales</taxon>
        <taxon>Cellulomonadaceae</taxon>
        <taxon>Actinotalea</taxon>
    </lineage>
</organism>
<dbReference type="InterPro" id="IPR010371">
    <property type="entry name" value="YBR137W-like"/>
</dbReference>
<dbReference type="AlphaFoldDB" id="A0A511Z0X4"/>
<name>A0A511Z0X4_9CELL</name>
<comment type="caution">
    <text evidence="1">The sequence shown here is derived from an EMBL/GenBank/DDBJ whole genome shotgun (WGS) entry which is preliminary data.</text>
</comment>
<dbReference type="Gene3D" id="3.30.450.150">
    <property type="entry name" value="Haem-degrading domain"/>
    <property type="match status" value="1"/>
</dbReference>
<dbReference type="PANTHER" id="PTHR28255:SF1">
    <property type="entry name" value="UPF0303 PROTEIN YBR137W"/>
    <property type="match status" value="1"/>
</dbReference>
<reference evidence="1 2" key="1">
    <citation type="submission" date="2019-07" db="EMBL/GenBank/DDBJ databases">
        <title>Whole genome shotgun sequence of Actinotalea fermentans NBRC 105374.</title>
        <authorList>
            <person name="Hosoyama A."/>
            <person name="Uohara A."/>
            <person name="Ohji S."/>
            <person name="Ichikawa N."/>
        </authorList>
    </citation>
    <scope>NUCLEOTIDE SEQUENCE [LARGE SCALE GENOMIC DNA]</scope>
    <source>
        <strain evidence="1 2">NBRC 105374</strain>
    </source>
</reference>